<gene>
    <name evidence="2" type="ORF">BCR36DRAFT_583870</name>
</gene>
<dbReference type="STRING" id="1754191.A0A1Y1V9K4"/>
<comment type="caution">
    <text evidence="2">The sequence shown here is derived from an EMBL/GenBank/DDBJ whole genome shotgun (WGS) entry which is preliminary data.</text>
</comment>
<dbReference type="EMBL" id="MCFH01000024">
    <property type="protein sequence ID" value="ORX49272.1"/>
    <property type="molecule type" value="Genomic_DNA"/>
</dbReference>
<evidence type="ECO:0000256" key="1">
    <source>
        <dbReference type="SAM" id="MobiDB-lite"/>
    </source>
</evidence>
<feature type="compositionally biased region" description="Basic and acidic residues" evidence="1">
    <location>
        <begin position="206"/>
        <end position="223"/>
    </location>
</feature>
<organism evidence="2 3">
    <name type="scientific">Piromyces finnis</name>
    <dbReference type="NCBI Taxonomy" id="1754191"/>
    <lineage>
        <taxon>Eukaryota</taxon>
        <taxon>Fungi</taxon>
        <taxon>Fungi incertae sedis</taxon>
        <taxon>Chytridiomycota</taxon>
        <taxon>Chytridiomycota incertae sedis</taxon>
        <taxon>Neocallimastigomycetes</taxon>
        <taxon>Neocallimastigales</taxon>
        <taxon>Neocallimastigaceae</taxon>
        <taxon>Piromyces</taxon>
    </lineage>
</organism>
<reference evidence="2 3" key="2">
    <citation type="submission" date="2016-08" db="EMBL/GenBank/DDBJ databases">
        <title>Pervasive Adenine N6-methylation of Active Genes in Fungi.</title>
        <authorList>
            <consortium name="DOE Joint Genome Institute"/>
            <person name="Mondo S.J."/>
            <person name="Dannebaum R.O."/>
            <person name="Kuo R.C."/>
            <person name="Labutti K."/>
            <person name="Haridas S."/>
            <person name="Kuo A."/>
            <person name="Salamov A."/>
            <person name="Ahrendt S.R."/>
            <person name="Lipzen A."/>
            <person name="Sullivan W."/>
            <person name="Andreopoulos W.B."/>
            <person name="Clum A."/>
            <person name="Lindquist E."/>
            <person name="Daum C."/>
            <person name="Ramamoorthy G.K."/>
            <person name="Gryganskyi A."/>
            <person name="Culley D."/>
            <person name="Magnuson J.K."/>
            <person name="James T.Y."/>
            <person name="O'Malley M.A."/>
            <person name="Stajich J.E."/>
            <person name="Spatafora J.W."/>
            <person name="Visel A."/>
            <person name="Grigoriev I.V."/>
        </authorList>
    </citation>
    <scope>NUCLEOTIDE SEQUENCE [LARGE SCALE GENOMIC DNA]</scope>
    <source>
        <strain evidence="3">finn</strain>
    </source>
</reference>
<feature type="compositionally biased region" description="Basic and acidic residues" evidence="1">
    <location>
        <begin position="247"/>
        <end position="258"/>
    </location>
</feature>
<protein>
    <submittedName>
        <fullName evidence="2">Uncharacterized protein</fullName>
    </submittedName>
</protein>
<proteinExistence type="predicted"/>
<feature type="region of interest" description="Disordered" evidence="1">
    <location>
        <begin position="32"/>
        <end position="63"/>
    </location>
</feature>
<sequence>MGIHNESTKLQQYTQELWNDYTNDEDIVIRKSNNNLSEKSKKTKKMALPPTPKKKAQPIQPVKDSKELKEIKDFLEENLAVGFGSLVPSTNKKRVRNRKPKAKKQNGQPINLQNELNKYDDGWETMLYKKNKKELNHMKREVEKEEKIQKAQMLNKGFVRHNRTASATESEVKSPIKQSKQSKKDMKIIKEQLDQQIELQKQKQQKKNEMEKWNQKLQNEKKKQSQPLKGTRGKESKFNSIIQEQQQLKEKIKSDNSKPKANKTKPQSPEEDVQKIIQKQVEHEKQQKQQELLKAQKEKKQQKLMKQQKHAQMVERANNKSKATNQKK</sequence>
<evidence type="ECO:0000313" key="2">
    <source>
        <dbReference type="EMBL" id="ORX49272.1"/>
    </source>
</evidence>
<feature type="region of interest" description="Disordered" evidence="1">
    <location>
        <begin position="200"/>
        <end position="328"/>
    </location>
</feature>
<reference evidence="2 3" key="1">
    <citation type="submission" date="2016-08" db="EMBL/GenBank/DDBJ databases">
        <title>Genomes of anaerobic fungi encode conserved fungal cellulosomes for biomass hydrolysis.</title>
        <authorList>
            <consortium name="DOE Joint Genome Institute"/>
            <person name="Haitjema C.H."/>
            <person name="Gilmore S.P."/>
            <person name="Henske J.K."/>
            <person name="Solomon K.V."/>
            <person name="De Groot R."/>
            <person name="Kuo A."/>
            <person name="Mondo S.J."/>
            <person name="Salamov A.A."/>
            <person name="Labutti K."/>
            <person name="Zhao Z."/>
            <person name="Chiniquy J."/>
            <person name="Barry K."/>
            <person name="Brewer H.M."/>
            <person name="Purvine S.O."/>
            <person name="Wright A.T."/>
            <person name="Boxma B."/>
            <person name="Van Alen T."/>
            <person name="Hackstein J.H."/>
            <person name="Baker S.E."/>
            <person name="Grigoriev I.V."/>
            <person name="O'Malley M.A."/>
        </authorList>
    </citation>
    <scope>NUCLEOTIDE SEQUENCE [LARGE SCALE GENOMIC DNA]</scope>
    <source>
        <strain evidence="3">finn</strain>
    </source>
</reference>
<evidence type="ECO:0000313" key="3">
    <source>
        <dbReference type="Proteomes" id="UP000193719"/>
    </source>
</evidence>
<dbReference type="Proteomes" id="UP000193719">
    <property type="component" value="Unassembled WGS sequence"/>
</dbReference>
<dbReference type="AlphaFoldDB" id="A0A1Y1V9K4"/>
<accession>A0A1Y1V9K4</accession>
<name>A0A1Y1V9K4_9FUNG</name>
<keyword evidence="3" id="KW-1185">Reference proteome</keyword>
<feature type="region of interest" description="Disordered" evidence="1">
    <location>
        <begin position="154"/>
        <end position="185"/>
    </location>
</feature>
<dbReference type="OrthoDB" id="10471098at2759"/>